<name>D4GRU6_HALVD</name>
<reference evidence="1 2" key="1">
    <citation type="journal article" date="2010" name="PLoS ONE">
        <title>The complete genome sequence of Haloferax volcanii DS2, a model archaeon.</title>
        <authorList>
            <person name="Hartman A.L."/>
            <person name="Norais C."/>
            <person name="Badger J.H."/>
            <person name="Delmas S."/>
            <person name="Haldenby S."/>
            <person name="Madupu R."/>
            <person name="Robinson J."/>
            <person name="Khouri H."/>
            <person name="Ren Q."/>
            <person name="Lowe T.M."/>
            <person name="Maupin-Furlow J."/>
            <person name="Pohlschroder M."/>
            <person name="Daniels C."/>
            <person name="Pfeiffer F."/>
            <person name="Allers T."/>
            <person name="Eisen J.A."/>
        </authorList>
    </citation>
    <scope>NUCLEOTIDE SEQUENCE [LARGE SCALE GENOMIC DNA]</scope>
    <source>
        <strain evidence="2">ATCC 29605 / DSM 3757 / JCM 8879 / NBRC 14742 / NCIMB 2012 / VKM B-1768 / DS2</strain>
    </source>
</reference>
<geneLocation type="plasmid" evidence="1 2">
    <name>pHV4</name>
</geneLocation>
<gene>
    <name evidence="1" type="ordered locus">HVO_A0638</name>
</gene>
<proteinExistence type="predicted"/>
<dbReference type="EMBL" id="CP001955">
    <property type="protein sequence ID" value="ADE01642.1"/>
    <property type="molecule type" value="Genomic_DNA"/>
</dbReference>
<dbReference type="EnsemblBacteria" id="ADE01642">
    <property type="protein sequence ID" value="ADE01642"/>
    <property type="gene ID" value="HVO_A0638"/>
</dbReference>
<keyword evidence="2" id="KW-1185">Reference proteome</keyword>
<sequence length="73" mass="8172">MSVPRLTSRLVFTPTFVENSGQRGVCVNTHRTRLDRSSTRVVTQSRGLSRPVESTDFVARLRLPTESVLRGSL</sequence>
<keyword evidence="1" id="KW-0614">Plasmid</keyword>
<dbReference type="HOGENOM" id="CLU_2695673_0_0_2"/>
<protein>
    <submittedName>
        <fullName evidence="1">Uncharacterized protein</fullName>
    </submittedName>
</protein>
<accession>D4GRU6</accession>
<evidence type="ECO:0000313" key="1">
    <source>
        <dbReference type="EMBL" id="ADE01642.1"/>
    </source>
</evidence>
<dbReference type="AlphaFoldDB" id="D4GRU6"/>
<dbReference type="Proteomes" id="UP000008243">
    <property type="component" value="Plasmid pHV4"/>
</dbReference>
<organism evidence="1 2">
    <name type="scientific">Haloferax volcanii (strain ATCC 29605 / DSM 3757 / JCM 8879 / NBRC 14742 / NCIMB 2012 / VKM B-1768 / DS2)</name>
    <name type="common">Halobacterium volcanii</name>
    <dbReference type="NCBI Taxonomy" id="309800"/>
    <lineage>
        <taxon>Archaea</taxon>
        <taxon>Methanobacteriati</taxon>
        <taxon>Methanobacteriota</taxon>
        <taxon>Stenosarchaea group</taxon>
        <taxon>Halobacteria</taxon>
        <taxon>Halobacteriales</taxon>
        <taxon>Haloferacaceae</taxon>
        <taxon>Haloferax</taxon>
    </lineage>
</organism>
<dbReference type="KEGG" id="hvo:HVO_A0638"/>
<evidence type="ECO:0000313" key="2">
    <source>
        <dbReference type="Proteomes" id="UP000008243"/>
    </source>
</evidence>